<name>A0AAN6NG21_9PEZI</name>
<feature type="transmembrane region" description="Helical" evidence="1">
    <location>
        <begin position="12"/>
        <end position="33"/>
    </location>
</feature>
<dbReference type="AlphaFoldDB" id="A0AAN6NG21"/>
<keyword evidence="1" id="KW-0812">Transmembrane</keyword>
<feature type="transmembrane region" description="Helical" evidence="1">
    <location>
        <begin position="122"/>
        <end position="142"/>
    </location>
</feature>
<keyword evidence="3" id="KW-1185">Reference proteome</keyword>
<proteinExistence type="predicted"/>
<feature type="transmembrane region" description="Helical" evidence="1">
    <location>
        <begin position="154"/>
        <end position="175"/>
    </location>
</feature>
<evidence type="ECO:0000313" key="3">
    <source>
        <dbReference type="Proteomes" id="UP001303473"/>
    </source>
</evidence>
<reference evidence="3" key="1">
    <citation type="journal article" date="2023" name="Mol. Phylogenet. Evol.">
        <title>Genome-scale phylogeny and comparative genomics of the fungal order Sordariales.</title>
        <authorList>
            <person name="Hensen N."/>
            <person name="Bonometti L."/>
            <person name="Westerberg I."/>
            <person name="Brannstrom I.O."/>
            <person name="Guillou S."/>
            <person name="Cros-Aarteil S."/>
            <person name="Calhoun S."/>
            <person name="Haridas S."/>
            <person name="Kuo A."/>
            <person name="Mondo S."/>
            <person name="Pangilinan J."/>
            <person name="Riley R."/>
            <person name="LaButti K."/>
            <person name="Andreopoulos B."/>
            <person name="Lipzen A."/>
            <person name="Chen C."/>
            <person name="Yan M."/>
            <person name="Daum C."/>
            <person name="Ng V."/>
            <person name="Clum A."/>
            <person name="Steindorff A."/>
            <person name="Ohm R.A."/>
            <person name="Martin F."/>
            <person name="Silar P."/>
            <person name="Natvig D.O."/>
            <person name="Lalanne C."/>
            <person name="Gautier V."/>
            <person name="Ament-Velasquez S.L."/>
            <person name="Kruys A."/>
            <person name="Hutchinson M.I."/>
            <person name="Powell A.J."/>
            <person name="Barry K."/>
            <person name="Miller A.N."/>
            <person name="Grigoriev I.V."/>
            <person name="Debuchy R."/>
            <person name="Gladieux P."/>
            <person name="Hiltunen Thoren M."/>
            <person name="Johannesson H."/>
        </authorList>
    </citation>
    <scope>NUCLEOTIDE SEQUENCE [LARGE SCALE GENOMIC DNA]</scope>
    <source>
        <strain evidence="3">CBS 340.73</strain>
    </source>
</reference>
<dbReference type="EMBL" id="MU853759">
    <property type="protein sequence ID" value="KAK3944456.1"/>
    <property type="molecule type" value="Genomic_DNA"/>
</dbReference>
<sequence length="189" mass="20220">MYRTNNSSWKLTHILCILAHLGLTVGASIAYVYNMGKGMDSAVNWRQLSASGLNPCAFVLLAGRFGPSSEPVDMAIHTLPMSCLTMGILGLIINIGLFYALLAVDITKVTLTEGEQHWRKQIVTLFGCASNLILAGAGVGLASAMGTKISSSRALLVPLTWASIQAPLALVTALYDAIKNHREGQYLLD</sequence>
<gene>
    <name evidence="2" type="ORF">QBC46DRAFT_374363</name>
</gene>
<organism evidence="2 3">
    <name type="scientific">Diplogelasinospora grovesii</name>
    <dbReference type="NCBI Taxonomy" id="303347"/>
    <lineage>
        <taxon>Eukaryota</taxon>
        <taxon>Fungi</taxon>
        <taxon>Dikarya</taxon>
        <taxon>Ascomycota</taxon>
        <taxon>Pezizomycotina</taxon>
        <taxon>Sordariomycetes</taxon>
        <taxon>Sordariomycetidae</taxon>
        <taxon>Sordariales</taxon>
        <taxon>Diplogelasinosporaceae</taxon>
        <taxon>Diplogelasinospora</taxon>
    </lineage>
</organism>
<feature type="transmembrane region" description="Helical" evidence="1">
    <location>
        <begin position="78"/>
        <end position="102"/>
    </location>
</feature>
<keyword evidence="1" id="KW-0472">Membrane</keyword>
<accession>A0AAN6NG21</accession>
<comment type="caution">
    <text evidence="2">The sequence shown here is derived from an EMBL/GenBank/DDBJ whole genome shotgun (WGS) entry which is preliminary data.</text>
</comment>
<dbReference type="Proteomes" id="UP001303473">
    <property type="component" value="Unassembled WGS sequence"/>
</dbReference>
<evidence type="ECO:0000313" key="2">
    <source>
        <dbReference type="EMBL" id="KAK3944456.1"/>
    </source>
</evidence>
<evidence type="ECO:0000256" key="1">
    <source>
        <dbReference type="SAM" id="Phobius"/>
    </source>
</evidence>
<protein>
    <submittedName>
        <fullName evidence="2">Uncharacterized protein</fullName>
    </submittedName>
</protein>
<keyword evidence="1" id="KW-1133">Transmembrane helix</keyword>